<dbReference type="GO" id="GO:0009688">
    <property type="term" value="P:abscisic acid biosynthetic process"/>
    <property type="evidence" value="ECO:0007669"/>
    <property type="project" value="UniProtKB-ARBA"/>
</dbReference>
<dbReference type="PANTHER" id="PTHR24321">
    <property type="entry name" value="DEHYDROGENASES, SHORT CHAIN"/>
    <property type="match status" value="1"/>
</dbReference>
<evidence type="ECO:0000256" key="3">
    <source>
        <dbReference type="ARBA" id="ARBA00023002"/>
    </source>
</evidence>
<gene>
    <name evidence="4" type="ORF">PAC_19777</name>
</gene>
<dbReference type="InterPro" id="IPR036291">
    <property type="entry name" value="NAD(P)-bd_dom_sf"/>
</dbReference>
<dbReference type="EMBL" id="FJOG01000082">
    <property type="protein sequence ID" value="CZR69877.1"/>
    <property type="molecule type" value="Genomic_DNA"/>
</dbReference>
<keyword evidence="3" id="KW-0560">Oxidoreductase</keyword>
<name>A0A1L7XXY1_9HELO</name>
<evidence type="ECO:0000256" key="1">
    <source>
        <dbReference type="ARBA" id="ARBA00006484"/>
    </source>
</evidence>
<proteinExistence type="inferred from homology"/>
<dbReference type="Gene3D" id="3.40.50.720">
    <property type="entry name" value="NAD(P)-binding Rossmann-like Domain"/>
    <property type="match status" value="1"/>
</dbReference>
<dbReference type="Pfam" id="PF13561">
    <property type="entry name" value="adh_short_C2"/>
    <property type="match status" value="1"/>
</dbReference>
<evidence type="ECO:0000256" key="2">
    <source>
        <dbReference type="ARBA" id="ARBA00022857"/>
    </source>
</evidence>
<sequence length="276" mass="28982">MSGLYVTGTAVVIGSASGMGRATALAFARYGAVGLALGDLNEPGVQETAKQAKEVATNPKFSVTASHVDVRSWTSVENFFQGAVAEFKRIDYSVTTAGLLKIYAINGFIAVNDLEAYDNIQNTNARGVLYHTKAALQVMLKQDAIVIQGTYRSRTLGRGAIVNVCSDAGLVALPGEVEYNASKFAAVGITKTAANEYGESQIRINAICPGPIDTPLLERAIALNPALRDSATDSTALKRIGDVDEIADAILFLVSPAGSYVHGTSMVVDGGFLNMA</sequence>
<protein>
    <submittedName>
        <fullName evidence="4">Related to dehydrogenase</fullName>
    </submittedName>
</protein>
<accession>A0A1L7XXY1</accession>
<dbReference type="STRING" id="576137.A0A1L7XXY1"/>
<dbReference type="CDD" id="cd05233">
    <property type="entry name" value="SDR_c"/>
    <property type="match status" value="1"/>
</dbReference>
<dbReference type="InterPro" id="IPR002347">
    <property type="entry name" value="SDR_fam"/>
</dbReference>
<evidence type="ECO:0000313" key="4">
    <source>
        <dbReference type="EMBL" id="CZR69877.1"/>
    </source>
</evidence>
<dbReference type="PANTHER" id="PTHR24321:SF12">
    <property type="entry name" value="SHORT-CHAIN DEHYDROGENASE_REDUCTASE FAMILY, PUTATIVE (AFU_ORTHOLOGUE AFUA_5G14340)-RELATED"/>
    <property type="match status" value="1"/>
</dbReference>
<reference evidence="4 5" key="1">
    <citation type="submission" date="2016-03" db="EMBL/GenBank/DDBJ databases">
        <authorList>
            <person name="Ploux O."/>
        </authorList>
    </citation>
    <scope>NUCLEOTIDE SEQUENCE [LARGE SCALE GENOMIC DNA]</scope>
    <source>
        <strain evidence="4 5">UAMH 11012</strain>
    </source>
</reference>
<evidence type="ECO:0000313" key="5">
    <source>
        <dbReference type="Proteomes" id="UP000184330"/>
    </source>
</evidence>
<dbReference type="PRINTS" id="PR00081">
    <property type="entry name" value="GDHRDH"/>
</dbReference>
<dbReference type="Proteomes" id="UP000184330">
    <property type="component" value="Unassembled WGS sequence"/>
</dbReference>
<dbReference type="PRINTS" id="PR00080">
    <property type="entry name" value="SDRFAMILY"/>
</dbReference>
<dbReference type="AlphaFoldDB" id="A0A1L7XXY1"/>
<organism evidence="4 5">
    <name type="scientific">Phialocephala subalpina</name>
    <dbReference type="NCBI Taxonomy" id="576137"/>
    <lineage>
        <taxon>Eukaryota</taxon>
        <taxon>Fungi</taxon>
        <taxon>Dikarya</taxon>
        <taxon>Ascomycota</taxon>
        <taxon>Pezizomycotina</taxon>
        <taxon>Leotiomycetes</taxon>
        <taxon>Helotiales</taxon>
        <taxon>Mollisiaceae</taxon>
        <taxon>Phialocephala</taxon>
        <taxon>Phialocephala fortinii species complex</taxon>
    </lineage>
</organism>
<dbReference type="OrthoDB" id="5840532at2759"/>
<keyword evidence="2" id="KW-0521">NADP</keyword>
<dbReference type="FunFam" id="3.40.50.720:FF:000084">
    <property type="entry name" value="Short-chain dehydrogenase reductase"/>
    <property type="match status" value="1"/>
</dbReference>
<comment type="similarity">
    <text evidence="1">Belongs to the short-chain dehydrogenases/reductases (SDR) family.</text>
</comment>
<keyword evidence="5" id="KW-1185">Reference proteome</keyword>
<dbReference type="GO" id="GO:0016491">
    <property type="term" value="F:oxidoreductase activity"/>
    <property type="evidence" value="ECO:0007669"/>
    <property type="project" value="UniProtKB-KW"/>
</dbReference>
<dbReference type="PROSITE" id="PS00061">
    <property type="entry name" value="ADH_SHORT"/>
    <property type="match status" value="1"/>
</dbReference>
<dbReference type="InterPro" id="IPR020904">
    <property type="entry name" value="Sc_DH/Rdtase_CS"/>
</dbReference>
<dbReference type="SUPFAM" id="SSF51735">
    <property type="entry name" value="NAD(P)-binding Rossmann-fold domains"/>
    <property type="match status" value="1"/>
</dbReference>